<protein>
    <submittedName>
        <fullName evidence="4">ABC transporter substrate-binding protein</fullName>
    </submittedName>
</protein>
<reference evidence="4 5" key="1">
    <citation type="submission" date="2019-09" db="EMBL/GenBank/DDBJ databases">
        <title>Goodfellowia gen. nov., a new genus of the Pseudonocardineae related to Actinoalloteichus, containing Goodfellowia coeruleoviolacea gen. nov., comb. nov. gen. nov., comb. nov.</title>
        <authorList>
            <person name="Labeda D."/>
        </authorList>
    </citation>
    <scope>NUCLEOTIDE SEQUENCE [LARGE SCALE GENOMIC DNA]</scope>
    <source>
        <strain evidence="4 5">AN110305</strain>
    </source>
</reference>
<dbReference type="RefSeq" id="WP_149854389.1">
    <property type="nucleotide sequence ID" value="NZ_VUOB01000075.1"/>
</dbReference>
<dbReference type="Proteomes" id="UP000323454">
    <property type="component" value="Unassembled WGS sequence"/>
</dbReference>
<dbReference type="Pfam" id="PF13458">
    <property type="entry name" value="Peripla_BP_6"/>
    <property type="match status" value="1"/>
</dbReference>
<dbReference type="PANTHER" id="PTHR30483:SF6">
    <property type="entry name" value="PERIPLASMIC BINDING PROTEIN OF ABC TRANSPORTER FOR NATURAL AMINO ACIDS"/>
    <property type="match status" value="1"/>
</dbReference>
<dbReference type="PANTHER" id="PTHR30483">
    <property type="entry name" value="LEUCINE-SPECIFIC-BINDING PROTEIN"/>
    <property type="match status" value="1"/>
</dbReference>
<dbReference type="AlphaFoldDB" id="A0A5B2WM03"/>
<proteinExistence type="inferred from homology"/>
<keyword evidence="5" id="KW-1185">Reference proteome</keyword>
<dbReference type="InterPro" id="IPR028082">
    <property type="entry name" value="Peripla_BP_I"/>
</dbReference>
<dbReference type="Gene3D" id="3.40.50.2300">
    <property type="match status" value="2"/>
</dbReference>
<accession>A0A5B2WM03</accession>
<comment type="similarity">
    <text evidence="1">Belongs to the leucine-binding protein family.</text>
</comment>
<evidence type="ECO:0000313" key="5">
    <source>
        <dbReference type="Proteomes" id="UP000323454"/>
    </source>
</evidence>
<keyword evidence="2" id="KW-0732">Signal</keyword>
<dbReference type="OrthoDB" id="6753945at2"/>
<evidence type="ECO:0000256" key="2">
    <source>
        <dbReference type="ARBA" id="ARBA00022729"/>
    </source>
</evidence>
<name>A0A5B2WM03_9PSEU</name>
<gene>
    <name evidence="4" type="ORF">F0L68_36105</name>
</gene>
<feature type="domain" description="Leucine-binding protein" evidence="3">
    <location>
        <begin position="6"/>
        <end position="329"/>
    </location>
</feature>
<dbReference type="CDD" id="cd06337">
    <property type="entry name" value="PBP1_ABC_ligand_binding-like"/>
    <property type="match status" value="1"/>
</dbReference>
<dbReference type="InterPro" id="IPR028081">
    <property type="entry name" value="Leu-bd"/>
</dbReference>
<organism evidence="4 5">
    <name type="scientific">Solihabitans fulvus</name>
    <dbReference type="NCBI Taxonomy" id="1892852"/>
    <lineage>
        <taxon>Bacteria</taxon>
        <taxon>Bacillati</taxon>
        <taxon>Actinomycetota</taxon>
        <taxon>Actinomycetes</taxon>
        <taxon>Pseudonocardiales</taxon>
        <taxon>Pseudonocardiaceae</taxon>
        <taxon>Solihabitans</taxon>
    </lineage>
</organism>
<comment type="caution">
    <text evidence="4">The sequence shown here is derived from an EMBL/GenBank/DDBJ whole genome shotgun (WGS) entry which is preliminary data.</text>
</comment>
<sequence>MGNVLVGVVLPCTGRLRQLGEPLTFVLDIVRGQARRRGVSFIVADSRSTPEGARHAVRRLVRDERVSMVLTLGGTQVLPAVARACEELAVPCLSTTLPWQVFHRARRQPAHFAHHMCWGLDGIASAFAQLWEAAVGTALVGVVWNDGPQGTALRDPSHGFLPLVASRGHRVLDPGGYREGSVDFGPHVEAFRSAGVDVVTSAATAADLAAFAEAASSRGFRPRLITCSRWLAYPFGAKAAGVADIGTVVAWTPRHPYRASLSDHTGEELAADYQRGTGLPWSQPLGLAHALVEVAVHVLTVAHDPTDPDQVVQALRRTRLDTIVGPIDFPAGPIPTVATLPLAGGQWRERAGRTELVVVTNADVPAVPTADVVRPASWPSP</sequence>
<dbReference type="InterPro" id="IPR051010">
    <property type="entry name" value="BCAA_transport"/>
</dbReference>
<dbReference type="EMBL" id="VUOB01000075">
    <property type="protein sequence ID" value="KAA2252465.1"/>
    <property type="molecule type" value="Genomic_DNA"/>
</dbReference>
<evidence type="ECO:0000259" key="3">
    <source>
        <dbReference type="Pfam" id="PF13458"/>
    </source>
</evidence>
<reference evidence="4 5" key="2">
    <citation type="submission" date="2019-09" db="EMBL/GenBank/DDBJ databases">
        <authorList>
            <person name="Jin C."/>
        </authorList>
    </citation>
    <scope>NUCLEOTIDE SEQUENCE [LARGE SCALE GENOMIC DNA]</scope>
    <source>
        <strain evidence="4 5">AN110305</strain>
    </source>
</reference>
<dbReference type="SUPFAM" id="SSF53822">
    <property type="entry name" value="Periplasmic binding protein-like I"/>
    <property type="match status" value="1"/>
</dbReference>
<evidence type="ECO:0000256" key="1">
    <source>
        <dbReference type="ARBA" id="ARBA00010062"/>
    </source>
</evidence>
<evidence type="ECO:0000313" key="4">
    <source>
        <dbReference type="EMBL" id="KAA2252465.1"/>
    </source>
</evidence>